<dbReference type="PROSITE" id="PS51043">
    <property type="entry name" value="DDHD"/>
    <property type="match status" value="1"/>
</dbReference>
<feature type="compositionally biased region" description="Low complexity" evidence="2">
    <location>
        <begin position="173"/>
        <end position="185"/>
    </location>
</feature>
<dbReference type="Ensembl" id="ENSOCUT00000060949.1">
    <property type="protein sequence ID" value="ENSOCUP00000045050.1"/>
    <property type="gene ID" value="ENSOCUG00000034227.1"/>
</dbReference>
<dbReference type="Bgee" id="ENSOCUG00000034227">
    <property type="expression patterns" value="Expressed in testis and 13 other cell types or tissues"/>
</dbReference>
<dbReference type="InParanoid" id="A0A5F9DGW9"/>
<proteinExistence type="inferred from homology"/>
<name>A0A5F9DGW9_RABIT</name>
<dbReference type="SMART" id="SM01127">
    <property type="entry name" value="DDHD"/>
    <property type="match status" value="1"/>
</dbReference>
<reference evidence="4 5" key="1">
    <citation type="journal article" date="2011" name="Nature">
        <title>A high-resolution map of human evolutionary constraint using 29 mammals.</title>
        <authorList>
            <person name="Lindblad-Toh K."/>
            <person name="Garber M."/>
            <person name="Zuk O."/>
            <person name="Lin M.F."/>
            <person name="Parker B.J."/>
            <person name="Washietl S."/>
            <person name="Kheradpour P."/>
            <person name="Ernst J."/>
            <person name="Jordan G."/>
            <person name="Mauceli E."/>
            <person name="Ward L.D."/>
            <person name="Lowe C.B."/>
            <person name="Holloway A.K."/>
            <person name="Clamp M."/>
            <person name="Gnerre S."/>
            <person name="Alfoldi J."/>
            <person name="Beal K."/>
            <person name="Chang J."/>
            <person name="Clawson H."/>
            <person name="Cuff J."/>
            <person name="Di Palma F."/>
            <person name="Fitzgerald S."/>
            <person name="Flicek P."/>
            <person name="Guttman M."/>
            <person name="Hubisz M.J."/>
            <person name="Jaffe D.B."/>
            <person name="Jungreis I."/>
            <person name="Kent W.J."/>
            <person name="Kostka D."/>
            <person name="Lara M."/>
            <person name="Martins A.L."/>
            <person name="Massingham T."/>
            <person name="Moltke I."/>
            <person name="Raney B.J."/>
            <person name="Rasmussen M.D."/>
            <person name="Robinson J."/>
            <person name="Stark A."/>
            <person name="Vilella A.J."/>
            <person name="Wen J."/>
            <person name="Xie X."/>
            <person name="Zody M.C."/>
            <person name="Baldwin J."/>
            <person name="Bloom T."/>
            <person name="Chin C.W."/>
            <person name="Heiman D."/>
            <person name="Nicol R."/>
            <person name="Nusbaum C."/>
            <person name="Young S."/>
            <person name="Wilkinson J."/>
            <person name="Worley K.C."/>
            <person name="Kovar C.L."/>
            <person name="Muzny D.M."/>
            <person name="Gibbs R.A."/>
            <person name="Cree A."/>
            <person name="Dihn H.H."/>
            <person name="Fowler G."/>
            <person name="Jhangiani S."/>
            <person name="Joshi V."/>
            <person name="Lee S."/>
            <person name="Lewis L.R."/>
            <person name="Nazareth L.V."/>
            <person name="Okwuonu G."/>
            <person name="Santibanez J."/>
            <person name="Warren W.C."/>
            <person name="Mardis E.R."/>
            <person name="Weinstock G.M."/>
            <person name="Wilson R.K."/>
            <person name="Delehaunty K."/>
            <person name="Dooling D."/>
            <person name="Fronik C."/>
            <person name="Fulton L."/>
            <person name="Fulton B."/>
            <person name="Graves T."/>
            <person name="Minx P."/>
            <person name="Sodergren E."/>
            <person name="Birney E."/>
            <person name="Margulies E.H."/>
            <person name="Herrero J."/>
            <person name="Green E.D."/>
            <person name="Haussler D."/>
            <person name="Siepel A."/>
            <person name="Goldman N."/>
            <person name="Pollard K.S."/>
            <person name="Pedersen J.S."/>
            <person name="Lander E.S."/>
            <person name="Kellis M."/>
        </authorList>
    </citation>
    <scope>NUCLEOTIDE SEQUENCE [LARGE SCALE GENOMIC DNA]</scope>
    <source>
        <strain evidence="5">Thorbecke</strain>
    </source>
</reference>
<feature type="compositionally biased region" description="Basic and acidic residues" evidence="2">
    <location>
        <begin position="161"/>
        <end position="172"/>
    </location>
</feature>
<dbReference type="Proteomes" id="UP000001811">
    <property type="component" value="Unplaced"/>
</dbReference>
<dbReference type="GeneTree" id="ENSGT00940000156065"/>
<dbReference type="STRING" id="9986.ENSOCUP00000045050"/>
<comment type="similarity">
    <text evidence="1">Belongs to the PA-PLA1 family.</text>
</comment>
<dbReference type="GO" id="GO:0004620">
    <property type="term" value="F:phospholipase activity"/>
    <property type="evidence" value="ECO:0007669"/>
    <property type="project" value="TreeGrafter"/>
</dbReference>
<sequence>VSQTPVLKCKIENFSCMGSPLAVFLALCGICPGDTGSQDHILPREICNRLLNIFHPTDPVACRLEPLILKHYSSISPVQIHWYNTPNPLPHEPVKPSFLNPAKESTSVSENEGVSAIPSPVTSPVLSCKASISGAAGIGKGLGGMLFSRFGRSSASQASETSKDSIEDEKKSAASPSTTTVATQTLPQSSPGFLEKFESTACERHKSQSDFAQT</sequence>
<dbReference type="GO" id="GO:0046872">
    <property type="term" value="F:metal ion binding"/>
    <property type="evidence" value="ECO:0007669"/>
    <property type="project" value="InterPro"/>
</dbReference>
<feature type="region of interest" description="Disordered" evidence="2">
    <location>
        <begin position="153"/>
        <end position="214"/>
    </location>
</feature>
<evidence type="ECO:0000313" key="5">
    <source>
        <dbReference type="Proteomes" id="UP000001811"/>
    </source>
</evidence>
<dbReference type="InterPro" id="IPR058055">
    <property type="entry name" value="PA-PLA1"/>
</dbReference>
<accession>A0A5F9DGW9</accession>
<protein>
    <recommendedName>
        <fullName evidence="3">DDHD domain-containing protein</fullName>
    </recommendedName>
</protein>
<keyword evidence="5" id="KW-1185">Reference proteome</keyword>
<dbReference type="PANTHER" id="PTHR23509:SF32">
    <property type="entry name" value="PHOSPHOLIPASE DDHD1"/>
    <property type="match status" value="1"/>
</dbReference>
<evidence type="ECO:0000256" key="1">
    <source>
        <dbReference type="ARBA" id="ARBA00038464"/>
    </source>
</evidence>
<dbReference type="GO" id="GO:0005737">
    <property type="term" value="C:cytoplasm"/>
    <property type="evidence" value="ECO:0007669"/>
    <property type="project" value="TreeGrafter"/>
</dbReference>
<evidence type="ECO:0000313" key="4">
    <source>
        <dbReference type="Ensembl" id="ENSOCUP00000045050.1"/>
    </source>
</evidence>
<organism evidence="4 5">
    <name type="scientific">Oryctolagus cuniculus</name>
    <name type="common">Rabbit</name>
    <dbReference type="NCBI Taxonomy" id="9986"/>
    <lineage>
        <taxon>Eukaryota</taxon>
        <taxon>Metazoa</taxon>
        <taxon>Chordata</taxon>
        <taxon>Craniata</taxon>
        <taxon>Vertebrata</taxon>
        <taxon>Euteleostomi</taxon>
        <taxon>Mammalia</taxon>
        <taxon>Eutheria</taxon>
        <taxon>Euarchontoglires</taxon>
        <taxon>Glires</taxon>
        <taxon>Lagomorpha</taxon>
        <taxon>Leporidae</taxon>
        <taxon>Oryctolagus</taxon>
    </lineage>
</organism>
<dbReference type="PANTHER" id="PTHR23509">
    <property type="entry name" value="PA-PL1 PHOSPHOLIPASE FAMILY"/>
    <property type="match status" value="1"/>
</dbReference>
<reference evidence="4" key="2">
    <citation type="submission" date="2025-08" db="UniProtKB">
        <authorList>
            <consortium name="Ensembl"/>
        </authorList>
    </citation>
    <scope>IDENTIFICATION</scope>
    <source>
        <strain evidence="4">Thorbecke</strain>
    </source>
</reference>
<evidence type="ECO:0000256" key="2">
    <source>
        <dbReference type="SAM" id="MobiDB-lite"/>
    </source>
</evidence>
<dbReference type="AlphaFoldDB" id="A0A5F9DGW9"/>
<dbReference type="InterPro" id="IPR004177">
    <property type="entry name" value="DDHD_dom"/>
</dbReference>
<evidence type="ECO:0000259" key="3">
    <source>
        <dbReference type="PROSITE" id="PS51043"/>
    </source>
</evidence>
<feature type="domain" description="DDHD" evidence="3">
    <location>
        <begin position="7"/>
        <end position="214"/>
    </location>
</feature>
<reference evidence="4" key="3">
    <citation type="submission" date="2025-09" db="UniProtKB">
        <authorList>
            <consortium name="Ensembl"/>
        </authorList>
    </citation>
    <scope>IDENTIFICATION</scope>
    <source>
        <strain evidence="4">Thorbecke</strain>
    </source>
</reference>
<feature type="compositionally biased region" description="Basic and acidic residues" evidence="2">
    <location>
        <begin position="195"/>
        <end position="208"/>
    </location>
</feature>
<dbReference type="Pfam" id="PF02862">
    <property type="entry name" value="DDHD"/>
    <property type="match status" value="1"/>
</dbReference>